<name>A0A437SWC3_9LACO</name>
<dbReference type="EMBL" id="RXIA01000006">
    <property type="protein sequence ID" value="RVU71231.1"/>
    <property type="molecule type" value="Genomic_DNA"/>
</dbReference>
<protein>
    <submittedName>
        <fullName evidence="1">Uncharacterized protein</fullName>
    </submittedName>
</protein>
<evidence type="ECO:0000313" key="1">
    <source>
        <dbReference type="EMBL" id="RVU71231.1"/>
    </source>
</evidence>
<gene>
    <name evidence="1" type="ORF">EJK17_03270</name>
</gene>
<reference evidence="1 2" key="1">
    <citation type="submission" date="2018-12" db="EMBL/GenBank/DDBJ databases">
        <authorList>
            <person name="Meng J."/>
        </authorList>
    </citation>
    <scope>NUCLEOTIDE SEQUENCE [LARGE SCALE GENOMIC DNA]</scope>
    <source>
        <strain evidence="1 2">HT111-2</strain>
    </source>
</reference>
<organism evidence="1 2">
    <name type="scientific">Lactobacillus xujianguonis</name>
    <dbReference type="NCBI Taxonomy" id="2495899"/>
    <lineage>
        <taxon>Bacteria</taxon>
        <taxon>Bacillati</taxon>
        <taxon>Bacillota</taxon>
        <taxon>Bacilli</taxon>
        <taxon>Lactobacillales</taxon>
        <taxon>Lactobacillaceae</taxon>
        <taxon>Lactobacillus</taxon>
    </lineage>
</organism>
<accession>A0A437SWC3</accession>
<keyword evidence="2" id="KW-1185">Reference proteome</keyword>
<dbReference type="AlphaFoldDB" id="A0A437SWC3"/>
<evidence type="ECO:0000313" key="2">
    <source>
        <dbReference type="Proteomes" id="UP000288291"/>
    </source>
</evidence>
<comment type="caution">
    <text evidence="1">The sequence shown here is derived from an EMBL/GenBank/DDBJ whole genome shotgun (WGS) entry which is preliminary data.</text>
</comment>
<proteinExistence type="predicted"/>
<sequence length="110" mass="12957">MITIKVRGISEQNLARIDRIVDQLNKNSSKKISRNMFLREEIEKIPLNFQKQDEISETSLLIQKQNRLLQEYLRALNILVKYFMSGEREDTEKGMNLLDDLANLSDEEDK</sequence>
<dbReference type="RefSeq" id="WP_127796187.1">
    <property type="nucleotide sequence ID" value="NZ_ML136875.1"/>
</dbReference>
<dbReference type="Proteomes" id="UP000288291">
    <property type="component" value="Unassembled WGS sequence"/>
</dbReference>